<sequence>MSTHNEATESNQATDYYEFGGGWVHESKHGDDVVKKQYTADPRISSSHARLDHSTRIFPNGSWQTTWYDADGVATVDTIES</sequence>
<gene>
    <name evidence="1" type="ORF">E3O10_16180</name>
</gene>
<reference evidence="1 2" key="1">
    <citation type="submission" date="2019-03" db="EMBL/GenBank/DDBJ databases">
        <title>Genomics of glacier-inhabiting Cryobacterium strains.</title>
        <authorList>
            <person name="Liu Q."/>
            <person name="Xin Y.-H."/>
        </authorList>
    </citation>
    <scope>NUCLEOTIDE SEQUENCE [LARGE SCALE GENOMIC DNA]</scope>
    <source>
        <strain evidence="1 2">Hh15</strain>
    </source>
</reference>
<keyword evidence="2" id="KW-1185">Reference proteome</keyword>
<dbReference type="AlphaFoldDB" id="A0A1H8GMR0"/>
<dbReference type="RefSeq" id="WP_092109993.1">
    <property type="nucleotide sequence ID" value="NZ_FOCN01000008.1"/>
</dbReference>
<comment type="caution">
    <text evidence="1">The sequence shown here is derived from an EMBL/GenBank/DDBJ whole genome shotgun (WGS) entry which is preliminary data.</text>
</comment>
<dbReference type="Proteomes" id="UP000297654">
    <property type="component" value="Unassembled WGS sequence"/>
</dbReference>
<name>A0A1H8GMR0_9MICO</name>
<accession>A0A1H8GMR0</accession>
<evidence type="ECO:0000313" key="1">
    <source>
        <dbReference type="EMBL" id="TFB84654.1"/>
    </source>
</evidence>
<evidence type="ECO:0000313" key="2">
    <source>
        <dbReference type="Proteomes" id="UP000297654"/>
    </source>
</evidence>
<protein>
    <submittedName>
        <fullName evidence="1">Uncharacterized protein</fullName>
    </submittedName>
</protein>
<dbReference type="OrthoDB" id="9911636at2"/>
<proteinExistence type="predicted"/>
<organism evidence="1 2">
    <name type="scientific">Cryobacterium luteum</name>
    <dbReference type="NCBI Taxonomy" id="1424661"/>
    <lineage>
        <taxon>Bacteria</taxon>
        <taxon>Bacillati</taxon>
        <taxon>Actinomycetota</taxon>
        <taxon>Actinomycetes</taxon>
        <taxon>Micrococcales</taxon>
        <taxon>Microbacteriaceae</taxon>
        <taxon>Cryobacterium</taxon>
    </lineage>
</organism>
<dbReference type="EMBL" id="SOFF01000044">
    <property type="protein sequence ID" value="TFB84654.1"/>
    <property type="molecule type" value="Genomic_DNA"/>
</dbReference>